<evidence type="ECO:0000313" key="2">
    <source>
        <dbReference type="EMBL" id="OGC28668.1"/>
    </source>
</evidence>
<organism evidence="2 3">
    <name type="scientific">candidate division WOR-1 bacterium RIFOXYC12_FULL_54_18</name>
    <dbReference type="NCBI Taxonomy" id="1802584"/>
    <lineage>
        <taxon>Bacteria</taxon>
        <taxon>Bacillati</taxon>
        <taxon>Saganbacteria</taxon>
    </lineage>
</organism>
<sequence>MMTEDIRDIKGIVGVIDWGTMLFLGLCLILCLGLFYLAYRYYLNIKAKAKAEQKAGKMAPAKPFNVFAEESILALDPVVYFQKGLFRDYYFELTRIVRHFLSDNYKIDALEKTSFELVTEMERVERDYEKIKLLDRFLQDADLVKFAREKPSLAVMRESKEKALGFIKEFYRYAAG</sequence>
<dbReference type="Proteomes" id="UP000178602">
    <property type="component" value="Unassembled WGS sequence"/>
</dbReference>
<evidence type="ECO:0000256" key="1">
    <source>
        <dbReference type="SAM" id="Phobius"/>
    </source>
</evidence>
<evidence type="ECO:0000313" key="3">
    <source>
        <dbReference type="Proteomes" id="UP000178602"/>
    </source>
</evidence>
<reference evidence="2 3" key="1">
    <citation type="journal article" date="2016" name="Nat. Commun.">
        <title>Thousands of microbial genomes shed light on interconnected biogeochemical processes in an aquifer system.</title>
        <authorList>
            <person name="Anantharaman K."/>
            <person name="Brown C.T."/>
            <person name="Hug L.A."/>
            <person name="Sharon I."/>
            <person name="Castelle C.J."/>
            <person name="Probst A.J."/>
            <person name="Thomas B.C."/>
            <person name="Singh A."/>
            <person name="Wilkins M.J."/>
            <person name="Karaoz U."/>
            <person name="Brodie E.L."/>
            <person name="Williams K.H."/>
            <person name="Hubbard S.S."/>
            <person name="Banfield J.F."/>
        </authorList>
    </citation>
    <scope>NUCLEOTIDE SEQUENCE [LARGE SCALE GENOMIC DNA]</scope>
</reference>
<feature type="transmembrane region" description="Helical" evidence="1">
    <location>
        <begin position="20"/>
        <end position="39"/>
    </location>
</feature>
<evidence type="ECO:0008006" key="4">
    <source>
        <dbReference type="Google" id="ProtNLM"/>
    </source>
</evidence>
<comment type="caution">
    <text evidence="2">The sequence shown here is derived from an EMBL/GenBank/DDBJ whole genome shotgun (WGS) entry which is preliminary data.</text>
</comment>
<keyword evidence="1" id="KW-0472">Membrane</keyword>
<protein>
    <recommendedName>
        <fullName evidence="4">DUF4129 domain-containing protein</fullName>
    </recommendedName>
</protein>
<keyword evidence="1" id="KW-0812">Transmembrane</keyword>
<dbReference type="EMBL" id="MEUG01000001">
    <property type="protein sequence ID" value="OGC28668.1"/>
    <property type="molecule type" value="Genomic_DNA"/>
</dbReference>
<gene>
    <name evidence="2" type="ORF">A3K49_06905</name>
</gene>
<keyword evidence="1" id="KW-1133">Transmembrane helix</keyword>
<name>A0A1F4T7I3_UNCSA</name>
<proteinExistence type="predicted"/>
<dbReference type="AlphaFoldDB" id="A0A1F4T7I3"/>
<accession>A0A1F4T7I3</accession>